<evidence type="ECO:0000313" key="2">
    <source>
        <dbReference type="EMBL" id="NMH95593.1"/>
    </source>
</evidence>
<dbReference type="EMBL" id="JAAXKZ010000219">
    <property type="protein sequence ID" value="NMH95593.1"/>
    <property type="molecule type" value="Genomic_DNA"/>
</dbReference>
<feature type="domain" description="MEDS" evidence="1">
    <location>
        <begin position="22"/>
        <end position="179"/>
    </location>
</feature>
<dbReference type="RefSeq" id="WP_169416235.1">
    <property type="nucleotide sequence ID" value="NZ_JAAXKZ010000219.1"/>
</dbReference>
<name>A0A848DSV1_9PSEU</name>
<keyword evidence="3" id="KW-1185">Reference proteome</keyword>
<dbReference type="InterPro" id="IPR025847">
    <property type="entry name" value="MEDS_domain"/>
</dbReference>
<proteinExistence type="predicted"/>
<protein>
    <recommendedName>
        <fullName evidence="1">MEDS domain-containing protein</fullName>
    </recommendedName>
</protein>
<reference evidence="2 3" key="1">
    <citation type="submission" date="2020-04" db="EMBL/GenBank/DDBJ databases">
        <authorList>
            <person name="Klaysubun C."/>
            <person name="Duangmal K."/>
            <person name="Lipun K."/>
        </authorList>
    </citation>
    <scope>NUCLEOTIDE SEQUENCE [LARGE SCALE GENOMIC DNA]</scope>
    <source>
        <strain evidence="2 3">DSM 45300</strain>
    </source>
</reference>
<gene>
    <name evidence="2" type="ORF">HF519_29465</name>
</gene>
<evidence type="ECO:0000259" key="1">
    <source>
        <dbReference type="Pfam" id="PF14417"/>
    </source>
</evidence>
<accession>A0A848DSV1</accession>
<dbReference type="Proteomes" id="UP000586918">
    <property type="component" value="Unassembled WGS sequence"/>
</dbReference>
<evidence type="ECO:0000313" key="3">
    <source>
        <dbReference type="Proteomes" id="UP000586918"/>
    </source>
</evidence>
<dbReference type="AlphaFoldDB" id="A0A848DSV1"/>
<organism evidence="2 3">
    <name type="scientific">Pseudonocardia bannensis</name>
    <dbReference type="NCBI Taxonomy" id="630973"/>
    <lineage>
        <taxon>Bacteria</taxon>
        <taxon>Bacillati</taxon>
        <taxon>Actinomycetota</taxon>
        <taxon>Actinomycetes</taxon>
        <taxon>Pseudonocardiales</taxon>
        <taxon>Pseudonocardiaceae</taxon>
        <taxon>Pseudonocardia</taxon>
    </lineage>
</organism>
<dbReference type="Pfam" id="PF14417">
    <property type="entry name" value="MEDS"/>
    <property type="match status" value="1"/>
</dbReference>
<comment type="caution">
    <text evidence="2">The sequence shown here is derived from an EMBL/GenBank/DDBJ whole genome shotgun (WGS) entry which is preliminary data.</text>
</comment>
<sequence length="209" mass="22583">MATTLVSRGPVRIGGIAVADRTHLCAPYRSRAERDRLLLPFLRCGLRRGDVCLCVTAPGQNQDLTALVAEDGRELQTLQPLGSEGAHLRVTTCESDALIDLLDPWSRHIVDDDPSAFARVAADMSRAVPRGSPGFGSGLAGFESRLGHWVRGYPQVGMCLFDLNLFGGDVVIRVIEFHPRTWVSGVVVDNPHCLDPGAPVPGPRLRRGA</sequence>